<dbReference type="SUPFAM" id="SSF49265">
    <property type="entry name" value="Fibronectin type III"/>
    <property type="match status" value="1"/>
</dbReference>
<dbReference type="InterPro" id="IPR036116">
    <property type="entry name" value="FN3_sf"/>
</dbReference>
<dbReference type="InterPro" id="IPR024079">
    <property type="entry name" value="MetalloPept_cat_dom_sf"/>
</dbReference>
<dbReference type="EMBL" id="AP026867">
    <property type="protein sequence ID" value="BDS12592.1"/>
    <property type="molecule type" value="Genomic_DNA"/>
</dbReference>
<dbReference type="AlphaFoldDB" id="A0A915YGG2"/>
<evidence type="ECO:0000313" key="3">
    <source>
        <dbReference type="Proteomes" id="UP001060919"/>
    </source>
</evidence>
<accession>A0A915YGG2</accession>
<dbReference type="Gene3D" id="2.60.40.10">
    <property type="entry name" value="Immunoglobulins"/>
    <property type="match status" value="1"/>
</dbReference>
<dbReference type="NCBIfam" id="TIGR04183">
    <property type="entry name" value="Por_Secre_tail"/>
    <property type="match status" value="1"/>
</dbReference>
<dbReference type="KEGG" id="aup:AsAng_0033160"/>
<keyword evidence="2" id="KW-0645">Protease</keyword>
<dbReference type="InterPro" id="IPR013783">
    <property type="entry name" value="Ig-like_fold"/>
</dbReference>
<name>A0A915YGG2_9BACT</name>
<keyword evidence="2" id="KW-0378">Hydrolase</keyword>
<protein>
    <submittedName>
        <fullName evidence="2">Zinc-dependent metalloprotease</fullName>
    </submittedName>
</protein>
<keyword evidence="3" id="KW-1185">Reference proteome</keyword>
<proteinExistence type="predicted"/>
<reference evidence="2" key="1">
    <citation type="submission" date="2022-09" db="EMBL/GenBank/DDBJ databases">
        <title>Aureispira anguillicida sp. nov., isolated from Leptocephalus of Japanese eel Anguilla japonica.</title>
        <authorList>
            <person name="Yuasa K."/>
            <person name="Mekata T."/>
            <person name="Ikunari K."/>
        </authorList>
    </citation>
    <scope>NUCLEOTIDE SEQUENCE</scope>
    <source>
        <strain evidence="2">EL160426</strain>
    </source>
</reference>
<feature type="domain" description="Secretion system C-terminal sorting" evidence="1">
    <location>
        <begin position="440"/>
        <end position="518"/>
    </location>
</feature>
<evidence type="ECO:0000259" key="1">
    <source>
        <dbReference type="Pfam" id="PF18962"/>
    </source>
</evidence>
<dbReference type="Pfam" id="PF18962">
    <property type="entry name" value="Por_Secre_tail"/>
    <property type="match status" value="1"/>
</dbReference>
<dbReference type="InterPro" id="IPR026444">
    <property type="entry name" value="Secre_tail"/>
</dbReference>
<dbReference type="GO" id="GO:0008237">
    <property type="term" value="F:metallopeptidase activity"/>
    <property type="evidence" value="ECO:0007669"/>
    <property type="project" value="UniProtKB-KW"/>
</dbReference>
<dbReference type="Proteomes" id="UP001060919">
    <property type="component" value="Chromosome"/>
</dbReference>
<evidence type="ECO:0000313" key="2">
    <source>
        <dbReference type="EMBL" id="BDS12592.1"/>
    </source>
</evidence>
<sequence length="519" mass="56727">MKAVLFGILTILCIGKTLQGQVQHSLECGLDLIEGGIVKQRMLDNRATVHPNAIEALQQRRTITWIPVTIRNVGDDNGNGYTSELSIYAMFCDLNNDYASQNIQFYLNSPITYLDLQSIHDNAFSNGAKMAMRNNKVPNTLNIYVGRSVNNPRASFYSGGINDFVFMLNAQVSATTNTCSHEIGHFFTLPHTFYGWENKDYQALYGGTKAPVYIGGKLVEYEARTGPTANCNTAADGFCDTPADYYTTRESCPYSATGLVARDPDSIIISPSDSNLMSYFAYVCRRTFTNDQQNAVLADIISRNWTNFSAPASTATSLSGAQFSPISPLAGQTIAASGGFVTLSWNPVPGATSYYLEIFNTIGGIAANTTSPIAKLTVSGTSYNILVNSLNLNSTYAWRIKPLNDYYTCSDLSTFYMFKFGQLTNLQKLTDNQSKVELAIYPNPASASEITVEVAAANIENGTFKLLAVDGRVLETYPASSIQEGVNQFKLNVASLTRGTYILALSTSTGVYHKKFLIL</sequence>
<gene>
    <name evidence="2" type="ORF">AsAng_0033160</name>
</gene>
<organism evidence="2 3">
    <name type="scientific">Aureispira anguillae</name>
    <dbReference type="NCBI Taxonomy" id="2864201"/>
    <lineage>
        <taxon>Bacteria</taxon>
        <taxon>Pseudomonadati</taxon>
        <taxon>Bacteroidota</taxon>
        <taxon>Saprospiria</taxon>
        <taxon>Saprospirales</taxon>
        <taxon>Saprospiraceae</taxon>
        <taxon>Aureispira</taxon>
    </lineage>
</organism>
<dbReference type="Gene3D" id="3.40.390.10">
    <property type="entry name" value="Collagenase (Catalytic Domain)"/>
    <property type="match status" value="1"/>
</dbReference>
<keyword evidence="2" id="KW-0482">Metalloprotease</keyword>
<dbReference type="RefSeq" id="WP_264787954.1">
    <property type="nucleotide sequence ID" value="NZ_AP026867.1"/>
</dbReference>